<evidence type="ECO:0000313" key="1">
    <source>
        <dbReference type="Proteomes" id="UP000887565"/>
    </source>
</evidence>
<protein>
    <submittedName>
        <fullName evidence="2">Uncharacterized protein</fullName>
    </submittedName>
</protein>
<organism evidence="1 2">
    <name type="scientific">Romanomermis culicivorax</name>
    <name type="common">Nematode worm</name>
    <dbReference type="NCBI Taxonomy" id="13658"/>
    <lineage>
        <taxon>Eukaryota</taxon>
        <taxon>Metazoa</taxon>
        <taxon>Ecdysozoa</taxon>
        <taxon>Nematoda</taxon>
        <taxon>Enoplea</taxon>
        <taxon>Dorylaimia</taxon>
        <taxon>Mermithida</taxon>
        <taxon>Mermithoidea</taxon>
        <taxon>Mermithidae</taxon>
        <taxon>Romanomermis</taxon>
    </lineage>
</organism>
<reference evidence="2" key="1">
    <citation type="submission" date="2022-11" db="UniProtKB">
        <authorList>
            <consortium name="WormBaseParasite"/>
        </authorList>
    </citation>
    <scope>IDENTIFICATION</scope>
</reference>
<proteinExistence type="predicted"/>
<accession>A0A915HL33</accession>
<name>A0A915HL33_ROMCU</name>
<dbReference type="Proteomes" id="UP000887565">
    <property type="component" value="Unplaced"/>
</dbReference>
<dbReference type="AlphaFoldDB" id="A0A915HL33"/>
<evidence type="ECO:0000313" key="2">
    <source>
        <dbReference type="WBParaSite" id="nRc.2.0.1.t02246-RA"/>
    </source>
</evidence>
<dbReference type="WBParaSite" id="nRc.2.0.1.t02246-RA">
    <property type="protein sequence ID" value="nRc.2.0.1.t02246-RA"/>
    <property type="gene ID" value="nRc.2.0.1.g02246"/>
</dbReference>
<sequence>MFDLDQKYTISRRSVIRKENPNLSRFSHGSGSPDRDPWDALGFDFKLLQNHVQKPYFGYSNPYPDSCLSRRIRIRG</sequence>
<keyword evidence="1" id="KW-1185">Reference proteome</keyword>